<gene>
    <name evidence="2" type="ORF">X975_07209</name>
</gene>
<reference evidence="2 3" key="1">
    <citation type="submission" date="2013-11" db="EMBL/GenBank/DDBJ databases">
        <title>Genome sequencing of Stegodyphus mimosarum.</title>
        <authorList>
            <person name="Bechsgaard J."/>
        </authorList>
    </citation>
    <scope>NUCLEOTIDE SEQUENCE [LARGE SCALE GENOMIC DNA]</scope>
</reference>
<dbReference type="STRING" id="407821.A0A087U9R0"/>
<dbReference type="Pfam" id="PF14701">
    <property type="entry name" value="hDGE_amylase"/>
    <property type="match status" value="1"/>
</dbReference>
<keyword evidence="3" id="KW-1185">Reference proteome</keyword>
<evidence type="ECO:0000313" key="2">
    <source>
        <dbReference type="EMBL" id="KFM74099.1"/>
    </source>
</evidence>
<evidence type="ECO:0000313" key="3">
    <source>
        <dbReference type="Proteomes" id="UP000054359"/>
    </source>
</evidence>
<feature type="non-terminal residue" evidence="2">
    <location>
        <position position="79"/>
    </location>
</feature>
<sequence>MDLALSIYAPNKMISVPEIGKSCDNFRHKLEELNNAKKGEIDMHFYAAVDNILSAVRYERLNPSGPKLKTVSAQHPLVP</sequence>
<dbReference type="AlphaFoldDB" id="A0A087U9R0"/>
<name>A0A087U9R0_STEMI</name>
<proteinExistence type="predicted"/>
<accession>A0A087U9R0</accession>
<feature type="domain" description="Glycogen debranching enzyme glucanotransferase" evidence="1">
    <location>
        <begin position="19"/>
        <end position="78"/>
    </location>
</feature>
<evidence type="ECO:0000259" key="1">
    <source>
        <dbReference type="Pfam" id="PF14701"/>
    </source>
</evidence>
<dbReference type="InterPro" id="IPR032792">
    <property type="entry name" value="AGL_glucanoTrfase"/>
</dbReference>
<protein>
    <submittedName>
        <fullName evidence="2">Glycogen debranching enzyme</fullName>
    </submittedName>
</protein>
<dbReference type="EMBL" id="KK118872">
    <property type="protein sequence ID" value="KFM74099.1"/>
    <property type="molecule type" value="Genomic_DNA"/>
</dbReference>
<dbReference type="Proteomes" id="UP000054359">
    <property type="component" value="Unassembled WGS sequence"/>
</dbReference>
<organism evidence="2 3">
    <name type="scientific">Stegodyphus mimosarum</name>
    <name type="common">African social velvet spider</name>
    <dbReference type="NCBI Taxonomy" id="407821"/>
    <lineage>
        <taxon>Eukaryota</taxon>
        <taxon>Metazoa</taxon>
        <taxon>Ecdysozoa</taxon>
        <taxon>Arthropoda</taxon>
        <taxon>Chelicerata</taxon>
        <taxon>Arachnida</taxon>
        <taxon>Araneae</taxon>
        <taxon>Araneomorphae</taxon>
        <taxon>Entelegynae</taxon>
        <taxon>Eresoidea</taxon>
        <taxon>Eresidae</taxon>
        <taxon>Stegodyphus</taxon>
    </lineage>
</organism>